<keyword evidence="1" id="KW-0472">Membrane</keyword>
<feature type="transmembrane region" description="Helical" evidence="1">
    <location>
        <begin position="318"/>
        <end position="338"/>
    </location>
</feature>
<feature type="transmembrane region" description="Helical" evidence="1">
    <location>
        <begin position="344"/>
        <end position="368"/>
    </location>
</feature>
<evidence type="ECO:0000313" key="2">
    <source>
        <dbReference type="EMBL" id="TDY61641.1"/>
    </source>
</evidence>
<evidence type="ECO:0000313" key="3">
    <source>
        <dbReference type="Proteomes" id="UP000295066"/>
    </source>
</evidence>
<reference evidence="2 3" key="1">
    <citation type="submission" date="2019-03" db="EMBL/GenBank/DDBJ databases">
        <title>Genomic Encyclopedia of Type Strains, Phase IV (KMG-IV): sequencing the most valuable type-strain genomes for metagenomic binning, comparative biology and taxonomic classification.</title>
        <authorList>
            <person name="Goeker M."/>
        </authorList>
    </citation>
    <scope>NUCLEOTIDE SEQUENCE [LARGE SCALE GENOMIC DNA]</scope>
    <source>
        <strain evidence="2 3">DSM 25964</strain>
    </source>
</reference>
<feature type="transmembrane region" description="Helical" evidence="1">
    <location>
        <begin position="225"/>
        <end position="244"/>
    </location>
</feature>
<sequence>MSFFEHFGLTNAADVATGMLMLVMICYAIGDIVSYKTKAVFSMIFVTGFIFLFGFWYGFPKTIFQTTGTMAFAAVSLPIILVHMGTLMKLRDIKQEWKTVIIAFVGLVALSIGLFFIAGPILGREMALTAAGPISGGIVATIIVSEAAKKVGLEHLAVFATLLLVLQNFVGLPIASLCLKSETKRLLAKFRSGEAEETKAGNAPKSDPEVPSIRLFPAFPKPMQTPFVLLAKTAIVGWVALLAAQHYNAMVLGAGLPYLQLHKFVMALIMGIVFYETGFLEHKVLDKANAMGYAMFFCLIFIWVSLPQATPELVRSLVYPLAVCFGVALVGIVTSTFFTSKILGYSWAMATAIAVTCLFGFPATFIITDEVTTAGCDNPKEKEYCMSHLLPKMLVGGFTTVTIGSVILAGYLGQIIETLAK</sequence>
<feature type="transmembrane region" description="Helical" evidence="1">
    <location>
        <begin position="389"/>
        <end position="412"/>
    </location>
</feature>
<feature type="transmembrane region" description="Helical" evidence="1">
    <location>
        <begin position="12"/>
        <end position="33"/>
    </location>
</feature>
<feature type="transmembrane region" description="Helical" evidence="1">
    <location>
        <begin position="40"/>
        <end position="59"/>
    </location>
</feature>
<dbReference type="RefSeq" id="WP_243833838.1">
    <property type="nucleotide sequence ID" value="NZ_SORI01000005.1"/>
</dbReference>
<dbReference type="EMBL" id="SORI01000005">
    <property type="protein sequence ID" value="TDY61641.1"/>
    <property type="molecule type" value="Genomic_DNA"/>
</dbReference>
<dbReference type="CDD" id="cd21416">
    <property type="entry name" value="HDC_protein"/>
    <property type="match status" value="1"/>
</dbReference>
<name>A0A4V3HGK9_9BACT</name>
<protein>
    <submittedName>
        <fullName evidence="2">Na+/glutamate symporter</fullName>
    </submittedName>
</protein>
<feature type="transmembrane region" description="Helical" evidence="1">
    <location>
        <begin position="156"/>
        <end position="177"/>
    </location>
</feature>
<keyword evidence="1" id="KW-0812">Transmembrane</keyword>
<feature type="transmembrane region" description="Helical" evidence="1">
    <location>
        <begin position="127"/>
        <end position="144"/>
    </location>
</feature>
<organism evidence="2 3">
    <name type="scientific">Aminivibrio pyruvatiphilus</name>
    <dbReference type="NCBI Taxonomy" id="1005740"/>
    <lineage>
        <taxon>Bacteria</taxon>
        <taxon>Thermotogati</taxon>
        <taxon>Synergistota</taxon>
        <taxon>Synergistia</taxon>
        <taxon>Synergistales</taxon>
        <taxon>Aminobacteriaceae</taxon>
        <taxon>Aminivibrio</taxon>
    </lineage>
</organism>
<dbReference type="Proteomes" id="UP000295066">
    <property type="component" value="Unassembled WGS sequence"/>
</dbReference>
<accession>A0A4V3HGK9</accession>
<dbReference type="InterPro" id="IPR049576">
    <property type="entry name" value="HDC-like"/>
</dbReference>
<evidence type="ECO:0000256" key="1">
    <source>
        <dbReference type="SAM" id="Phobius"/>
    </source>
</evidence>
<feature type="transmembrane region" description="Helical" evidence="1">
    <location>
        <begin position="290"/>
        <end position="306"/>
    </location>
</feature>
<feature type="transmembrane region" description="Helical" evidence="1">
    <location>
        <begin position="71"/>
        <end position="88"/>
    </location>
</feature>
<dbReference type="AlphaFoldDB" id="A0A4V3HGK9"/>
<keyword evidence="3" id="KW-1185">Reference proteome</keyword>
<comment type="caution">
    <text evidence="2">The sequence shown here is derived from an EMBL/GenBank/DDBJ whole genome shotgun (WGS) entry which is preliminary data.</text>
</comment>
<gene>
    <name evidence="2" type="ORF">C8D99_10553</name>
</gene>
<feature type="transmembrane region" description="Helical" evidence="1">
    <location>
        <begin position="100"/>
        <end position="121"/>
    </location>
</feature>
<proteinExistence type="predicted"/>
<feature type="transmembrane region" description="Helical" evidence="1">
    <location>
        <begin position="256"/>
        <end position="275"/>
    </location>
</feature>
<keyword evidence="1" id="KW-1133">Transmembrane helix</keyword>